<dbReference type="Proteomes" id="UP000557717">
    <property type="component" value="Unassembled WGS sequence"/>
</dbReference>
<feature type="domain" description="DUF1549" evidence="1">
    <location>
        <begin position="36"/>
        <end position="220"/>
    </location>
</feature>
<reference evidence="3 4" key="1">
    <citation type="submission" date="2020-08" db="EMBL/GenBank/DDBJ databases">
        <title>Genomic Encyclopedia of Type Strains, Phase IV (KMG-IV): sequencing the most valuable type-strain genomes for metagenomic binning, comparative biology and taxonomic classification.</title>
        <authorList>
            <person name="Goeker M."/>
        </authorList>
    </citation>
    <scope>NUCLEOTIDE SEQUENCE [LARGE SCALE GENOMIC DNA]</scope>
    <source>
        <strain evidence="3 4">YC6886</strain>
    </source>
</reference>
<dbReference type="RefSeq" id="WP_184021625.1">
    <property type="nucleotide sequence ID" value="NZ_JACHFD010000029.1"/>
</dbReference>
<protein>
    <recommendedName>
        <fullName evidence="5">DUF1549 domain-containing protein</fullName>
    </recommendedName>
</protein>
<comment type="caution">
    <text evidence="3">The sequence shown here is derived from an EMBL/GenBank/DDBJ whole genome shotgun (WGS) entry which is preliminary data.</text>
</comment>
<evidence type="ECO:0000259" key="1">
    <source>
        <dbReference type="Pfam" id="PF07583"/>
    </source>
</evidence>
<evidence type="ECO:0000313" key="4">
    <source>
        <dbReference type="Proteomes" id="UP000557717"/>
    </source>
</evidence>
<dbReference type="AlphaFoldDB" id="A0A840V923"/>
<proteinExistence type="predicted"/>
<gene>
    <name evidence="3" type="ORF">HNR46_003827</name>
</gene>
<name>A0A840V923_9BACT</name>
<evidence type="ECO:0000313" key="3">
    <source>
        <dbReference type="EMBL" id="MBB5353566.1"/>
    </source>
</evidence>
<dbReference type="Pfam" id="PF07583">
    <property type="entry name" value="PSCyt2"/>
    <property type="match status" value="1"/>
</dbReference>
<evidence type="ECO:0008006" key="5">
    <source>
        <dbReference type="Google" id="ProtNLM"/>
    </source>
</evidence>
<dbReference type="InterPro" id="IPR022655">
    <property type="entry name" value="DUF1553"/>
</dbReference>
<dbReference type="PANTHER" id="PTHR35889">
    <property type="entry name" value="CYCLOINULO-OLIGOSACCHARIDE FRUCTANOTRANSFERASE-RELATED"/>
    <property type="match status" value="1"/>
</dbReference>
<organism evidence="3 4">
    <name type="scientific">Haloferula luteola</name>
    <dbReference type="NCBI Taxonomy" id="595692"/>
    <lineage>
        <taxon>Bacteria</taxon>
        <taxon>Pseudomonadati</taxon>
        <taxon>Verrucomicrobiota</taxon>
        <taxon>Verrucomicrobiia</taxon>
        <taxon>Verrucomicrobiales</taxon>
        <taxon>Verrucomicrobiaceae</taxon>
        <taxon>Haloferula</taxon>
    </lineage>
</organism>
<accession>A0A840V923</accession>
<dbReference type="EMBL" id="JACHFD010000029">
    <property type="protein sequence ID" value="MBB5353566.1"/>
    <property type="molecule type" value="Genomic_DNA"/>
</dbReference>
<evidence type="ECO:0000259" key="2">
    <source>
        <dbReference type="Pfam" id="PF07587"/>
    </source>
</evidence>
<dbReference type="Pfam" id="PF07587">
    <property type="entry name" value="PSD1"/>
    <property type="match status" value="1"/>
</dbReference>
<feature type="domain" description="DUF1553" evidence="2">
    <location>
        <begin position="308"/>
        <end position="602"/>
    </location>
</feature>
<dbReference type="PANTHER" id="PTHR35889:SF3">
    <property type="entry name" value="F-BOX DOMAIN-CONTAINING PROTEIN"/>
    <property type="match status" value="1"/>
</dbReference>
<sequence>MVASRLIILGISLFWVGVSWAGPEMDAVMVEGVRTIDRRVASWLKAEKKKVPEISDDAVFLRRAFLVTVGRIPTAEEARAFLDDTDPEKRRGLISHLVHAPGYSWSMTNWAFDLLRVTDRKPGFNGSFEPYRAWVARAMVENRPWDQFTREVIAAKGNPWSLEGAPVGYYLRDRGMPLDNLANTTRIFLGSRMECAQCHDDPFGTTERRDFYELAAFTHGLHEADRSPMRPLWDELEEGDRRDSWEYRVARELWDRIYGMSVVGGGEGRIRLPEDYQYRDGDPGEWIGGRTPFGKTVRMSERSQANDGRAQLAEWVTERTGEQFASVIANRMWARVMGRPLYDPVDEYQDAEDTRFPELVRDLSRLMVALDYDLQRFQWVLLNTRAFEFAPNPEVGRFGNGEDLMGRPLARLAAEQIWDSLVTLAKGDPDQVEVPTSDGRFRVNGRLVGGGTLSYENVYAEVMELGSEAAFRKYFADLVKATQSEGSGGGEESSMVAMGPRGGSGGRGGLVRACFLPSPAPRDHLLYVFGQSDREIVEGGSREPNVGQVLTLMNGFVQKQLVENGDAQVFTCLEGVEDARERVRRIYLAVLGRPPTDEELSWMMDEVRISGSEAWRNIVAVLVMSSEFVFIQ</sequence>
<dbReference type="InterPro" id="IPR011444">
    <property type="entry name" value="DUF1549"/>
</dbReference>
<keyword evidence="4" id="KW-1185">Reference proteome</keyword>